<name>A0ABP8C6T6_9ACTN</name>
<protein>
    <submittedName>
        <fullName evidence="1">SecB-like chaperone SecBL</fullName>
    </submittedName>
</protein>
<sequence length="157" mass="17819">MSGTPEEDAISIERLVEEIELKRITFFEISARRWNSDPGISEEPHEEAQTSLNVMHRVDAHSISIRCRLTLSYKEGVVVADGAAIFETRDRSSDPREVEIAEDVLVEFSRRVGIPALYPYLREAIQESARKVRMKAPVLGLLRPGSLKLEQREDEDA</sequence>
<gene>
    <name evidence="1" type="primary">secBL</name>
    <name evidence="1" type="ORF">GCM10022254_40170</name>
</gene>
<dbReference type="EMBL" id="BAABAS010000011">
    <property type="protein sequence ID" value="GAA4234693.1"/>
    <property type="molecule type" value="Genomic_DNA"/>
</dbReference>
<organism evidence="1 2">
    <name type="scientific">Actinomadura meridiana</name>
    <dbReference type="NCBI Taxonomy" id="559626"/>
    <lineage>
        <taxon>Bacteria</taxon>
        <taxon>Bacillati</taxon>
        <taxon>Actinomycetota</taxon>
        <taxon>Actinomycetes</taxon>
        <taxon>Streptosporangiales</taxon>
        <taxon>Thermomonosporaceae</taxon>
        <taxon>Actinomadura</taxon>
    </lineage>
</organism>
<dbReference type="RefSeq" id="WP_344898811.1">
    <property type="nucleotide sequence ID" value="NZ_BAABAS010000011.1"/>
</dbReference>
<accession>A0ABP8C6T6</accession>
<keyword evidence="2" id="KW-1185">Reference proteome</keyword>
<evidence type="ECO:0000313" key="2">
    <source>
        <dbReference type="Proteomes" id="UP001501710"/>
    </source>
</evidence>
<dbReference type="Proteomes" id="UP001501710">
    <property type="component" value="Unassembled WGS sequence"/>
</dbReference>
<reference evidence="2" key="1">
    <citation type="journal article" date="2019" name="Int. J. Syst. Evol. Microbiol.">
        <title>The Global Catalogue of Microorganisms (GCM) 10K type strain sequencing project: providing services to taxonomists for standard genome sequencing and annotation.</title>
        <authorList>
            <consortium name="The Broad Institute Genomics Platform"/>
            <consortium name="The Broad Institute Genome Sequencing Center for Infectious Disease"/>
            <person name="Wu L."/>
            <person name="Ma J."/>
        </authorList>
    </citation>
    <scope>NUCLEOTIDE SEQUENCE [LARGE SCALE GENOMIC DNA]</scope>
    <source>
        <strain evidence="2">JCM 17440</strain>
    </source>
</reference>
<comment type="caution">
    <text evidence="1">The sequence shown here is derived from an EMBL/GenBank/DDBJ whole genome shotgun (WGS) entry which is preliminary data.</text>
</comment>
<proteinExistence type="predicted"/>
<evidence type="ECO:0000313" key="1">
    <source>
        <dbReference type="EMBL" id="GAA4234693.1"/>
    </source>
</evidence>